<evidence type="ECO:0000313" key="4">
    <source>
        <dbReference type="EMBL" id="KAJ8320864.1"/>
    </source>
</evidence>
<organism evidence="4 5">
    <name type="scientific">Tegillarca granosa</name>
    <name type="common">Malaysian cockle</name>
    <name type="synonym">Anadara granosa</name>
    <dbReference type="NCBI Taxonomy" id="220873"/>
    <lineage>
        <taxon>Eukaryota</taxon>
        <taxon>Metazoa</taxon>
        <taxon>Spiralia</taxon>
        <taxon>Lophotrochozoa</taxon>
        <taxon>Mollusca</taxon>
        <taxon>Bivalvia</taxon>
        <taxon>Autobranchia</taxon>
        <taxon>Pteriomorphia</taxon>
        <taxon>Arcoida</taxon>
        <taxon>Arcoidea</taxon>
        <taxon>Arcidae</taxon>
        <taxon>Tegillarca</taxon>
    </lineage>
</organism>
<dbReference type="InterPro" id="IPR052387">
    <property type="entry name" value="Fibrocystin"/>
</dbReference>
<reference evidence="4 5" key="1">
    <citation type="submission" date="2022-12" db="EMBL/GenBank/DDBJ databases">
        <title>Chromosome-level genome of Tegillarca granosa.</title>
        <authorList>
            <person name="Kim J."/>
        </authorList>
    </citation>
    <scope>NUCLEOTIDE SEQUENCE [LARGE SCALE GENOMIC DNA]</scope>
    <source>
        <strain evidence="4">Teg-2019</strain>
        <tissue evidence="4">Adductor muscle</tissue>
    </source>
</reference>
<evidence type="ECO:0000256" key="1">
    <source>
        <dbReference type="ARBA" id="ARBA00022729"/>
    </source>
</evidence>
<dbReference type="Gene3D" id="2.60.120.1560">
    <property type="match status" value="1"/>
</dbReference>
<gene>
    <name evidence="4" type="ORF">KUTeg_002451</name>
</gene>
<keyword evidence="1 2" id="KW-0732">Signal</keyword>
<evidence type="ECO:0000259" key="3">
    <source>
        <dbReference type="PROSITE" id="PS51820"/>
    </source>
</evidence>
<protein>
    <recommendedName>
        <fullName evidence="3">PA14 domain-containing protein</fullName>
    </recommendedName>
</protein>
<name>A0ABQ9FUF9_TEGGR</name>
<dbReference type="Pfam" id="PF07691">
    <property type="entry name" value="PA14"/>
    <property type="match status" value="1"/>
</dbReference>
<evidence type="ECO:0000256" key="2">
    <source>
        <dbReference type="SAM" id="SignalP"/>
    </source>
</evidence>
<feature type="domain" description="PA14" evidence="3">
    <location>
        <begin position="25"/>
        <end position="184"/>
    </location>
</feature>
<dbReference type="InterPro" id="IPR011658">
    <property type="entry name" value="PA14_dom"/>
</dbReference>
<dbReference type="PANTHER" id="PTHR46769:SF2">
    <property type="entry name" value="FIBROCYSTIN-L ISOFORM 2 PRECURSOR-RELATED"/>
    <property type="match status" value="1"/>
</dbReference>
<dbReference type="EMBL" id="JARBDR010000141">
    <property type="protein sequence ID" value="KAJ8320864.1"/>
    <property type="molecule type" value="Genomic_DNA"/>
</dbReference>
<evidence type="ECO:0000313" key="5">
    <source>
        <dbReference type="Proteomes" id="UP001217089"/>
    </source>
</evidence>
<accession>A0ABQ9FUF9</accession>
<dbReference type="Proteomes" id="UP001217089">
    <property type="component" value="Unassembled WGS sequence"/>
</dbReference>
<keyword evidence="5" id="KW-1185">Reference proteome</keyword>
<feature type="chain" id="PRO_5046104768" description="PA14 domain-containing protein" evidence="2">
    <location>
        <begin position="20"/>
        <end position="342"/>
    </location>
</feature>
<dbReference type="PANTHER" id="PTHR46769">
    <property type="entry name" value="POLYCYSTIC KIDNEY AND HEPATIC DISEASE 1 (AUTOSOMAL RECESSIVE)-LIKE 1"/>
    <property type="match status" value="1"/>
</dbReference>
<dbReference type="InterPro" id="IPR037524">
    <property type="entry name" value="PA14/GLEYA"/>
</dbReference>
<comment type="caution">
    <text evidence="4">The sequence shown here is derived from an EMBL/GenBank/DDBJ whole genome shotgun (WGS) entry which is preliminary data.</text>
</comment>
<sequence>MGRYLLIDTVVILLKVLMAELRKFLGNRGLILEFWNETSKSMSNLADVLSLNNTASDYILSFAEEVHFKKEIWNSYVSRMRGYFVPPHTGEYSFYVKAVDGAILYMSPDRNMANRVVHLEGAIGAYASVAARFFDTKFTSATTQKATQETQRISVRSKVQKENQEIHLENWSKQSAVNEIQYVVIDDTSGGYSGATFQLGLYGVYTGDIPFLDYITANGSSLNISVTEQKKGVPSGNVFLINMDGIPSPPISYNTTAANVETALMGMFGTRCPKTLTKPTSSVHYNFEDRCLVCRGLSGTRVTNVEAFCGKGTILNPVYLYKNNNGLHLTQNLKTIIWIADD</sequence>
<feature type="signal peptide" evidence="2">
    <location>
        <begin position="1"/>
        <end position="19"/>
    </location>
</feature>
<proteinExistence type="predicted"/>
<dbReference type="PROSITE" id="PS51820">
    <property type="entry name" value="PA14"/>
    <property type="match status" value="1"/>
</dbReference>